<evidence type="ECO:0000256" key="3">
    <source>
        <dbReference type="ARBA" id="ARBA00012485"/>
    </source>
</evidence>
<accession>A0ABD3W3Q3</accession>
<evidence type="ECO:0000256" key="13">
    <source>
        <dbReference type="PROSITE-ProRule" id="PRU00104"/>
    </source>
</evidence>
<evidence type="ECO:0000256" key="12">
    <source>
        <dbReference type="ARBA" id="ARBA00081642"/>
    </source>
</evidence>
<dbReference type="PROSITE" id="PS50096">
    <property type="entry name" value="IQ"/>
    <property type="match status" value="1"/>
</dbReference>
<comment type="caution">
    <text evidence="16">The sequence shown here is derived from an EMBL/GenBank/DDBJ whole genome shotgun (WGS) entry which is preliminary data.</text>
</comment>
<evidence type="ECO:0000313" key="16">
    <source>
        <dbReference type="EMBL" id="KAL3867858.1"/>
    </source>
</evidence>
<dbReference type="FunFam" id="3.30.2160.10:FF:000002">
    <property type="entry name" value="Putative Ubiquitin-protein ligase E3C"/>
    <property type="match status" value="1"/>
</dbReference>
<dbReference type="SUPFAM" id="SSF56204">
    <property type="entry name" value="Hect, E3 ligase catalytic domain"/>
    <property type="match status" value="1"/>
</dbReference>
<dbReference type="Gene3D" id="3.30.2160.10">
    <property type="entry name" value="Hect, E3 ligase catalytic domain"/>
    <property type="match status" value="1"/>
</dbReference>
<evidence type="ECO:0000256" key="1">
    <source>
        <dbReference type="ARBA" id="ARBA00000885"/>
    </source>
</evidence>
<keyword evidence="7" id="KW-0832">Ubl conjugation</keyword>
<feature type="domain" description="HECT" evidence="15">
    <location>
        <begin position="744"/>
        <end position="1083"/>
    </location>
</feature>
<evidence type="ECO:0000313" key="17">
    <source>
        <dbReference type="Proteomes" id="UP001634394"/>
    </source>
</evidence>
<dbReference type="Gene3D" id="3.30.2410.10">
    <property type="entry name" value="Hect, E3 ligase catalytic domain"/>
    <property type="match status" value="1"/>
</dbReference>
<evidence type="ECO:0000256" key="8">
    <source>
        <dbReference type="ARBA" id="ARBA00061050"/>
    </source>
</evidence>
<dbReference type="InterPro" id="IPR035983">
    <property type="entry name" value="Hect_E3_ubiquitin_ligase"/>
</dbReference>
<dbReference type="SMART" id="SM00015">
    <property type="entry name" value="IQ"/>
    <property type="match status" value="1"/>
</dbReference>
<keyword evidence="4" id="KW-1017">Isopeptide bond</keyword>
<evidence type="ECO:0000256" key="11">
    <source>
        <dbReference type="ARBA" id="ARBA00077269"/>
    </source>
</evidence>
<dbReference type="GO" id="GO:0061630">
    <property type="term" value="F:ubiquitin protein ligase activity"/>
    <property type="evidence" value="ECO:0007669"/>
    <property type="project" value="UniProtKB-EC"/>
</dbReference>
<dbReference type="Pfam" id="PF00612">
    <property type="entry name" value="IQ"/>
    <property type="match status" value="1"/>
</dbReference>
<dbReference type="AlphaFoldDB" id="A0ABD3W3Q3"/>
<dbReference type="Gene3D" id="3.90.1750.10">
    <property type="entry name" value="Hect, E3 ligase catalytic domains"/>
    <property type="match status" value="1"/>
</dbReference>
<comment type="catalytic activity">
    <reaction evidence="1">
        <text>S-ubiquitinyl-[E2 ubiquitin-conjugating enzyme]-L-cysteine + [acceptor protein]-L-lysine = [E2 ubiquitin-conjugating enzyme]-L-cysteine + N(6)-ubiquitinyl-[acceptor protein]-L-lysine.</text>
        <dbReference type="EC" id="2.3.2.26"/>
    </reaction>
</comment>
<dbReference type="PANTHER" id="PTHR45700">
    <property type="entry name" value="UBIQUITIN-PROTEIN LIGASE E3C"/>
    <property type="match status" value="1"/>
</dbReference>
<evidence type="ECO:0000256" key="9">
    <source>
        <dbReference type="ARBA" id="ARBA00063372"/>
    </source>
</evidence>
<evidence type="ECO:0000256" key="10">
    <source>
        <dbReference type="ARBA" id="ARBA00067506"/>
    </source>
</evidence>
<proteinExistence type="inferred from homology"/>
<comment type="pathway">
    <text evidence="2">Protein modification; protein ubiquitination.</text>
</comment>
<keyword evidence="6 13" id="KW-0833">Ubl conjugation pathway</keyword>
<dbReference type="FunFam" id="3.30.2410.10:FF:000011">
    <property type="entry name" value="Putative Ubiquitin-protein ligase E3C"/>
    <property type="match status" value="1"/>
</dbReference>
<dbReference type="CDD" id="cd23767">
    <property type="entry name" value="IQCD"/>
    <property type="match status" value="1"/>
</dbReference>
<keyword evidence="17" id="KW-1185">Reference proteome</keyword>
<evidence type="ECO:0000256" key="14">
    <source>
        <dbReference type="SAM" id="MobiDB-lite"/>
    </source>
</evidence>
<evidence type="ECO:0000256" key="6">
    <source>
        <dbReference type="ARBA" id="ARBA00022786"/>
    </source>
</evidence>
<dbReference type="EMBL" id="JBJQND010000008">
    <property type="protein sequence ID" value="KAL3867858.1"/>
    <property type="molecule type" value="Genomic_DNA"/>
</dbReference>
<feature type="compositionally biased region" description="Basic and acidic residues" evidence="14">
    <location>
        <begin position="20"/>
        <end position="45"/>
    </location>
</feature>
<dbReference type="FunFam" id="3.90.1750.10:FF:000014">
    <property type="entry name" value="Putative Ubiquitin-protein ligase E3C"/>
    <property type="match status" value="1"/>
</dbReference>
<dbReference type="EC" id="2.3.2.26" evidence="3"/>
<feature type="active site" description="Glycyl thioester intermediate" evidence="13">
    <location>
        <position position="1051"/>
    </location>
</feature>
<dbReference type="InterPro" id="IPR044611">
    <property type="entry name" value="E3A/B/C-like"/>
</dbReference>
<evidence type="ECO:0000256" key="4">
    <source>
        <dbReference type="ARBA" id="ARBA00022499"/>
    </source>
</evidence>
<keyword evidence="5" id="KW-0808">Transferase</keyword>
<dbReference type="Proteomes" id="UP001634394">
    <property type="component" value="Unassembled WGS sequence"/>
</dbReference>
<comment type="subunit">
    <text evidence="9">Interacts with 26S proteasomes. Interacts (via the HECT domain) with UBE2D1 and, less efficiently, with UBE2L3.</text>
</comment>
<dbReference type="InterPro" id="IPR000569">
    <property type="entry name" value="HECT_dom"/>
</dbReference>
<sequence length="1083" mass="124522">MYSFEGHFRRKPVQSLRGASRKEERDSLLQRVQAERQKREDHRVRNESAVKIQKFYRGYRERKRQKDLLRHKFDASVQVMQRENHVGVAKLYDLSLKLCHFYSDSEDGTRMVWLCQQLIKQKTQYVQELNKLPYKGLQQRKHLLYLCLRYLSSIAQSSHPIAIPMRILELFTTTGSYQDVSVLKSIWWHLVENGYFICMRQLLNAKVPSSLERSNTPPTPVAASIYDLIMSPISFAASTNDRKFSNFILANVSIALLCPAYSEQISQFLLPAMAYGKYPFPFVDLIHALIDQTSSSPQANSSLTQEKRKKDSAGRLEVTPWLMGAFITLGDKYLESLTGVDFVHYLKIIERLFPILPALSRDDNDEEEDSASEEEMETDFKDCDINKLQELGEACLQILDSQIFIQKVISHITQKMEVAVINSVSVICHQLLSKHRFSVHKRRLLYSLAFNSQFVRCLWVACVDVSTTSATGSKTTLLQMLCRGLPLLDSDINRVVPILSTFCSMFSHSLHTLHDADFFGDLNDKGKKDKGSSMPFTLMELVPMTIVLRDVCLGIIELAHPDAKPSINEDYRTALKKTGFQERAKDNQKDTMSKAQWSYLFKVTAGLVRQLYTRDARQHFCPFHHWLSDRVKIQAEGPSQIYRANQSVFTRRPFRTMQSLTKTQYEDEGPPLSNKDVKNLVILTELPFVVSFEERVKIFQKLIQKDRDDQQGDLVHFMSGQSIGVTIRRNYIYEDAFDKLSPENEPNLKLKMRVQLVNAAGLDEVGVDGGGIFREFLSQLLKTGFDPNRGFFSQTTDHFLYPNPQSSILVENFTEHFYFLGRILGKALYENMLIELPFASFFLSKLLSRYGGDLDIHHLASLDPQMYKNLLFLKHYDGSVEDLGLDFSTVESQFGETKMEELKPGGRNIPVTSSNRIEYIHLMADYKINKQIRPHCIAFRKGLSDLINLEWLRMFDHHELQVLISGAPVPIDLDDMKRHTHYSGGYTDDHPVIQVFWKVVEQFTEDQKRKLLKFVTSCSRPPLLGFKDLYPALAIHYGGSESDRLPTASTCMNLLKLPEILDERTMRQKLLYAVESEAGFELS</sequence>
<protein>
    <recommendedName>
        <fullName evidence="10">Ubiquitin-protein ligase E3C</fullName>
        <ecNumber evidence="3">2.3.2.26</ecNumber>
    </recommendedName>
    <alternativeName>
        <fullName evidence="11">HECT-type ubiquitin transferase E3C</fullName>
    </alternativeName>
    <alternativeName>
        <fullName evidence="12">RTA-associated ubiquitin ligase</fullName>
    </alternativeName>
</protein>
<evidence type="ECO:0000256" key="2">
    <source>
        <dbReference type="ARBA" id="ARBA00004906"/>
    </source>
</evidence>
<feature type="region of interest" description="Disordered" evidence="14">
    <location>
        <begin position="1"/>
        <end position="45"/>
    </location>
</feature>
<name>A0ABD3W3Q3_SINWO</name>
<organism evidence="16 17">
    <name type="scientific">Sinanodonta woodiana</name>
    <name type="common">Chinese pond mussel</name>
    <name type="synonym">Anodonta woodiana</name>
    <dbReference type="NCBI Taxonomy" id="1069815"/>
    <lineage>
        <taxon>Eukaryota</taxon>
        <taxon>Metazoa</taxon>
        <taxon>Spiralia</taxon>
        <taxon>Lophotrochozoa</taxon>
        <taxon>Mollusca</taxon>
        <taxon>Bivalvia</taxon>
        <taxon>Autobranchia</taxon>
        <taxon>Heteroconchia</taxon>
        <taxon>Palaeoheterodonta</taxon>
        <taxon>Unionida</taxon>
        <taxon>Unionoidea</taxon>
        <taxon>Unionidae</taxon>
        <taxon>Unioninae</taxon>
        <taxon>Sinanodonta</taxon>
    </lineage>
</organism>
<dbReference type="PROSITE" id="PS50237">
    <property type="entry name" value="HECT"/>
    <property type="match status" value="1"/>
</dbReference>
<dbReference type="CDD" id="cd00078">
    <property type="entry name" value="HECTc"/>
    <property type="match status" value="1"/>
</dbReference>
<dbReference type="SMART" id="SM00119">
    <property type="entry name" value="HECTc"/>
    <property type="match status" value="1"/>
</dbReference>
<gene>
    <name evidence="16" type="ORF">ACJMK2_040704</name>
</gene>
<dbReference type="InterPro" id="IPR000048">
    <property type="entry name" value="IQ_motif_EF-hand-BS"/>
</dbReference>
<dbReference type="PANTHER" id="PTHR45700:SF2">
    <property type="entry name" value="UBIQUITIN-PROTEIN LIGASE E3C"/>
    <property type="match status" value="1"/>
</dbReference>
<reference evidence="16 17" key="1">
    <citation type="submission" date="2024-11" db="EMBL/GenBank/DDBJ databases">
        <title>Chromosome-level genome assembly of the freshwater bivalve Anodonta woodiana.</title>
        <authorList>
            <person name="Chen X."/>
        </authorList>
    </citation>
    <scope>NUCLEOTIDE SEQUENCE [LARGE SCALE GENOMIC DNA]</scope>
    <source>
        <strain evidence="16">MN2024</strain>
        <tissue evidence="16">Gills</tissue>
    </source>
</reference>
<evidence type="ECO:0000259" key="15">
    <source>
        <dbReference type="PROSITE" id="PS50237"/>
    </source>
</evidence>
<evidence type="ECO:0000256" key="5">
    <source>
        <dbReference type="ARBA" id="ARBA00022679"/>
    </source>
</evidence>
<comment type="similarity">
    <text evidence="8">Belongs to the UBE3C family.</text>
</comment>
<dbReference type="Pfam" id="PF00632">
    <property type="entry name" value="HECT"/>
    <property type="match status" value="1"/>
</dbReference>
<evidence type="ECO:0000256" key="7">
    <source>
        <dbReference type="ARBA" id="ARBA00022843"/>
    </source>
</evidence>